<reference evidence="1 2" key="1">
    <citation type="journal article" date="2019" name="Int. J. Syst. Evol. Microbiol.">
        <title>The Global Catalogue of Microorganisms (GCM) 10K type strain sequencing project: providing services to taxonomists for standard genome sequencing and annotation.</title>
        <authorList>
            <consortium name="The Broad Institute Genomics Platform"/>
            <consortium name="The Broad Institute Genome Sequencing Center for Infectious Disease"/>
            <person name="Wu L."/>
            <person name="Ma J."/>
        </authorList>
    </citation>
    <scope>NUCLEOTIDE SEQUENCE [LARGE SCALE GENOMIC DNA]</scope>
    <source>
        <strain evidence="1 2">JCM 13250</strain>
    </source>
</reference>
<gene>
    <name evidence="1" type="ORF">GCM10009682_29670</name>
</gene>
<proteinExistence type="predicted"/>
<dbReference type="Proteomes" id="UP001500218">
    <property type="component" value="Unassembled WGS sequence"/>
</dbReference>
<sequence length="105" mass="11663">MKRVETAVVCGDTGQALALARTVPAGARTTSNNRNRHLLDVAFAQVDTRRYTEATQTLTTVLRAAPLWLRHQRLARDIVASLVALRRRAISRELTDLTRITGVDL</sequence>
<evidence type="ECO:0008006" key="3">
    <source>
        <dbReference type="Google" id="ProtNLM"/>
    </source>
</evidence>
<evidence type="ECO:0000313" key="1">
    <source>
        <dbReference type="EMBL" id="GAA1805897.1"/>
    </source>
</evidence>
<protein>
    <recommendedName>
        <fullName evidence="3">Tetratricopeptide repeat protein</fullName>
    </recommendedName>
</protein>
<comment type="caution">
    <text evidence="1">The sequence shown here is derived from an EMBL/GenBank/DDBJ whole genome shotgun (WGS) entry which is preliminary data.</text>
</comment>
<dbReference type="EMBL" id="BAAALT010000079">
    <property type="protein sequence ID" value="GAA1805897.1"/>
    <property type="molecule type" value="Genomic_DNA"/>
</dbReference>
<keyword evidence="2" id="KW-1185">Reference proteome</keyword>
<accession>A0ABN2M1P8</accession>
<evidence type="ECO:0000313" key="2">
    <source>
        <dbReference type="Proteomes" id="UP001500218"/>
    </source>
</evidence>
<organism evidence="1 2">
    <name type="scientific">Luedemannella flava</name>
    <dbReference type="NCBI Taxonomy" id="349316"/>
    <lineage>
        <taxon>Bacteria</taxon>
        <taxon>Bacillati</taxon>
        <taxon>Actinomycetota</taxon>
        <taxon>Actinomycetes</taxon>
        <taxon>Micromonosporales</taxon>
        <taxon>Micromonosporaceae</taxon>
        <taxon>Luedemannella</taxon>
    </lineage>
</organism>
<name>A0ABN2M1P8_9ACTN</name>